<feature type="transmembrane region" description="Helical" evidence="1">
    <location>
        <begin position="200"/>
        <end position="226"/>
    </location>
</feature>
<gene>
    <name evidence="2" type="ORF">PQU92_17705</name>
</gene>
<feature type="transmembrane region" description="Helical" evidence="1">
    <location>
        <begin position="143"/>
        <end position="164"/>
    </location>
</feature>
<keyword evidence="3" id="KW-1185">Reference proteome</keyword>
<comment type="caution">
    <text evidence="2">The sequence shown here is derived from an EMBL/GenBank/DDBJ whole genome shotgun (WGS) entry which is preliminary data.</text>
</comment>
<evidence type="ECO:0000256" key="1">
    <source>
        <dbReference type="SAM" id="Phobius"/>
    </source>
</evidence>
<keyword evidence="1" id="KW-0812">Transmembrane</keyword>
<name>A0ABT5HYH2_9CAUL</name>
<feature type="transmembrane region" description="Helical" evidence="1">
    <location>
        <begin position="412"/>
        <end position="429"/>
    </location>
</feature>
<feature type="transmembrane region" description="Helical" evidence="1">
    <location>
        <begin position="347"/>
        <end position="368"/>
    </location>
</feature>
<dbReference type="InterPro" id="IPR005625">
    <property type="entry name" value="PepSY-ass_TM"/>
</dbReference>
<dbReference type="EMBL" id="JAQQKX010000021">
    <property type="protein sequence ID" value="MDC7685122.1"/>
    <property type="molecule type" value="Genomic_DNA"/>
</dbReference>
<accession>A0ABT5HYH2</accession>
<protein>
    <submittedName>
        <fullName evidence="2">PepSY-associated TM helix domain-containing protein</fullName>
    </submittedName>
</protein>
<dbReference type="PANTHER" id="PTHR34219">
    <property type="entry name" value="IRON-REGULATED INNER MEMBRANE PROTEIN-RELATED"/>
    <property type="match status" value="1"/>
</dbReference>
<dbReference type="PANTHER" id="PTHR34219:SF3">
    <property type="entry name" value="BLL7967 PROTEIN"/>
    <property type="match status" value="1"/>
</dbReference>
<dbReference type="Proteomes" id="UP001214854">
    <property type="component" value="Unassembled WGS sequence"/>
</dbReference>
<reference evidence="2 3" key="1">
    <citation type="submission" date="2023-01" db="EMBL/GenBank/DDBJ databases">
        <title>Novel species of the genus Asticcacaulis isolated from rivers.</title>
        <authorList>
            <person name="Lu H."/>
        </authorList>
    </citation>
    <scope>NUCLEOTIDE SEQUENCE [LARGE SCALE GENOMIC DNA]</scope>
    <source>
        <strain evidence="2 3">BYS171W</strain>
    </source>
</reference>
<feature type="transmembrane region" description="Helical" evidence="1">
    <location>
        <begin position="380"/>
        <end position="406"/>
    </location>
</feature>
<feature type="transmembrane region" description="Helical" evidence="1">
    <location>
        <begin position="441"/>
        <end position="461"/>
    </location>
</feature>
<proteinExistence type="predicted"/>
<dbReference type="Pfam" id="PF03929">
    <property type="entry name" value="PepSY_TM"/>
    <property type="match status" value="1"/>
</dbReference>
<sequence length="499" mass="54391">MTLWPKVPAAFVRRVLHGHKILGLALCASLYLICLTGWVGVYYVEFERWERPNLPEFSEVTPEAIARATADTRAVMLADTHRGPFDTDIYISPPTDNAPRLVVGYGHEARGYDAQGNFKGPASHDLTHFLTELHYYLHLPESFGMIVVCLFGVGMMALLIGGALSHPKMFRDAFAFRLRKQGHLTRADLHNRIGAWTLPFGLIITLTGTLIGLGQLVALTMGLLYYQGNSLKAYEPIFGSQAEITAATGGKPLQDGALLTALRQIEAARPDEPVSFIAVRMVGTPTEFLEITTKPSQRLVYGEAWRFDAQGHLKGSYHLSDGPAGRQVAASLYSLHFGDFGGWSVKLIYALLGFGLTVMIAAGMDIWLIKSAEKGKPRPLIHRLWTVLIYGAPALIALAFALAMSLHVSPVAVFWGGMAILTVVTLISPKFTQAPVQIVSRLMRTGLGLSLIAMVAVHQTIHQSFSVAAVQVNLTLLILGLGFVALTLRKVKSPANTEV</sequence>
<feature type="transmembrane region" description="Helical" evidence="1">
    <location>
        <begin position="467"/>
        <end position="488"/>
    </location>
</feature>
<evidence type="ECO:0000313" key="2">
    <source>
        <dbReference type="EMBL" id="MDC7685122.1"/>
    </source>
</evidence>
<dbReference type="RefSeq" id="WP_272749629.1">
    <property type="nucleotide sequence ID" value="NZ_JAQQKX010000021.1"/>
</dbReference>
<evidence type="ECO:0000313" key="3">
    <source>
        <dbReference type="Proteomes" id="UP001214854"/>
    </source>
</evidence>
<keyword evidence="1" id="KW-0472">Membrane</keyword>
<keyword evidence="1" id="KW-1133">Transmembrane helix</keyword>
<organism evidence="2 3">
    <name type="scientific">Asticcacaulis aquaticus</name>
    <dbReference type="NCBI Taxonomy" id="2984212"/>
    <lineage>
        <taxon>Bacteria</taxon>
        <taxon>Pseudomonadati</taxon>
        <taxon>Pseudomonadota</taxon>
        <taxon>Alphaproteobacteria</taxon>
        <taxon>Caulobacterales</taxon>
        <taxon>Caulobacteraceae</taxon>
        <taxon>Asticcacaulis</taxon>
    </lineage>
</organism>
<feature type="transmembrane region" description="Helical" evidence="1">
    <location>
        <begin position="21"/>
        <end position="44"/>
    </location>
</feature>